<evidence type="ECO:0000256" key="14">
    <source>
        <dbReference type="ARBA" id="ARBA00037847"/>
    </source>
</evidence>
<evidence type="ECO:0000256" key="11">
    <source>
        <dbReference type="ARBA" id="ARBA00025198"/>
    </source>
</evidence>
<evidence type="ECO:0000256" key="10">
    <source>
        <dbReference type="ARBA" id="ARBA00023310"/>
    </source>
</evidence>
<keyword evidence="5 15" id="KW-0812">Transmembrane</keyword>
<protein>
    <recommendedName>
        <fullName evidence="15">ATP synthase subunit b</fullName>
    </recommendedName>
    <alternativeName>
        <fullName evidence="15">ATP synthase F(0) sector subunit b</fullName>
    </alternativeName>
    <alternativeName>
        <fullName evidence="15">ATPase subunit I</fullName>
    </alternativeName>
    <alternativeName>
        <fullName evidence="15">F-type ATPase subunit b</fullName>
        <shortName evidence="15">F-ATPase subunit b</shortName>
    </alternativeName>
</protein>
<gene>
    <name evidence="15" type="primary">atpF</name>
    <name evidence="17" type="ORF">BCUE_0268</name>
</gene>
<dbReference type="Proteomes" id="UP000011563">
    <property type="component" value="Chromosome"/>
</dbReference>
<reference evidence="17 18" key="1">
    <citation type="journal article" date="2013" name="Genome Biol. Evol.">
        <title>Genome evolution and phylogenomic analysis of candidatus kinetoplastibacterium, the betaproteobacterial endosymbionts of strigomonas and angomonas.</title>
        <authorList>
            <person name="Alves J.M."/>
            <person name="Serrano M.G."/>
            <person name="Maia da Silva F."/>
            <person name="Voegtly L.J."/>
            <person name="Matveyev A.V."/>
            <person name="Teixeira M.M."/>
            <person name="Camargo E.P."/>
            <person name="Buck G.A."/>
        </authorList>
    </citation>
    <scope>NUCLEOTIDE SEQUENCE [LARGE SCALE GENOMIC DNA]</scope>
    <source>
        <strain evidence="17 18">TCC012E</strain>
    </source>
</reference>
<dbReference type="GO" id="GO:0045259">
    <property type="term" value="C:proton-transporting ATP synthase complex"/>
    <property type="evidence" value="ECO:0007669"/>
    <property type="project" value="UniProtKB-KW"/>
</dbReference>
<dbReference type="RefSeq" id="WP_015389949.1">
    <property type="nucleotide sequence ID" value="NC_020285.1"/>
</dbReference>
<feature type="transmembrane region" description="Helical" evidence="15">
    <location>
        <begin position="6"/>
        <end position="29"/>
    </location>
</feature>
<evidence type="ECO:0000256" key="8">
    <source>
        <dbReference type="ARBA" id="ARBA00023065"/>
    </source>
</evidence>
<dbReference type="InterPro" id="IPR005864">
    <property type="entry name" value="ATP_synth_F0_bsu_bac"/>
</dbReference>
<accession>M1LVC4</accession>
<dbReference type="GO" id="GO:0046933">
    <property type="term" value="F:proton-transporting ATP synthase activity, rotational mechanism"/>
    <property type="evidence" value="ECO:0007669"/>
    <property type="project" value="UniProtKB-UniRule"/>
</dbReference>
<keyword evidence="17" id="KW-0378">Hydrolase</keyword>
<evidence type="ECO:0000256" key="13">
    <source>
        <dbReference type="ARBA" id="ARBA00026054"/>
    </source>
</evidence>
<dbReference type="HOGENOM" id="CLU_079215_4_5_4"/>
<dbReference type="CDD" id="cd06503">
    <property type="entry name" value="ATP-synt_Fo_b"/>
    <property type="match status" value="1"/>
</dbReference>
<comment type="function">
    <text evidence="11 15">F(1)F(0) ATP synthase produces ATP from ADP in the presence of a proton or sodium gradient. F-type ATPases consist of two structural domains, F(1) containing the extramembraneous catalytic core and F(0) containing the membrane proton channel, linked together by a central stalk and a peripheral stalk. During catalysis, ATP synthesis in the catalytic domain of F(1) is coupled via a rotary mechanism of the central stalk subunits to proton translocation.</text>
</comment>
<dbReference type="NCBIfam" id="NF004411">
    <property type="entry name" value="PRK05759.1-2"/>
    <property type="match status" value="1"/>
</dbReference>
<name>M1LVC4_9PROT</name>
<dbReference type="NCBIfam" id="TIGR01144">
    <property type="entry name" value="ATP_synt_b"/>
    <property type="match status" value="1"/>
</dbReference>
<keyword evidence="4 15" id="KW-0138">CF(0)</keyword>
<dbReference type="InterPro" id="IPR002146">
    <property type="entry name" value="ATP_synth_b/b'su_bac/chlpt"/>
</dbReference>
<evidence type="ECO:0000256" key="9">
    <source>
        <dbReference type="ARBA" id="ARBA00023136"/>
    </source>
</evidence>
<comment type="subunit">
    <text evidence="13">F-type ATPases have 2 components, F(1) - the catalytic core - and F(0) - the membrane proton channel. F(1) has five subunits: alpha(3), beta(3), gamma(1), delta(1), epsilon(1). F(0) has four main subunits: a(1), b(2) and c(10-14). The alpha and beta chains form an alternating ring which encloses part of the gamma chain. F(1) is attached to F(0) by a central stalk formed by the gamma and epsilon chains, while a peripheral stalk is formed by the delta and b chains.</text>
</comment>
<keyword evidence="3 15" id="KW-1003">Cell membrane</keyword>
<evidence type="ECO:0000256" key="3">
    <source>
        <dbReference type="ARBA" id="ARBA00022475"/>
    </source>
</evidence>
<evidence type="ECO:0000256" key="12">
    <source>
        <dbReference type="ARBA" id="ARBA00025614"/>
    </source>
</evidence>
<evidence type="ECO:0000313" key="17">
    <source>
        <dbReference type="EMBL" id="AGF49502.1"/>
    </source>
</evidence>
<dbReference type="Pfam" id="PF00430">
    <property type="entry name" value="ATP-synt_B"/>
    <property type="match status" value="1"/>
</dbReference>
<dbReference type="GO" id="GO:0005886">
    <property type="term" value="C:plasma membrane"/>
    <property type="evidence" value="ECO:0007669"/>
    <property type="project" value="UniProtKB-SubCell"/>
</dbReference>
<evidence type="ECO:0000256" key="2">
    <source>
        <dbReference type="ARBA" id="ARBA00022448"/>
    </source>
</evidence>
<dbReference type="HAMAP" id="MF_01398">
    <property type="entry name" value="ATP_synth_b_bprime"/>
    <property type="match status" value="1"/>
</dbReference>
<evidence type="ECO:0000313" key="18">
    <source>
        <dbReference type="Proteomes" id="UP000011563"/>
    </source>
</evidence>
<keyword evidence="6 15" id="KW-0375">Hydrogen ion transport</keyword>
<dbReference type="AlphaFoldDB" id="M1LVC4"/>
<comment type="function">
    <text evidence="12">Component of the F(0) channel, it forms part of the peripheral stalk, linking F(1) to F(0). The b'-subunit is a diverged and duplicated form of b found in plants and photosynthetic bacteria.</text>
</comment>
<dbReference type="PANTHER" id="PTHR33445">
    <property type="entry name" value="ATP SYNTHASE SUBUNIT B', CHLOROPLASTIC"/>
    <property type="match status" value="1"/>
</dbReference>
<comment type="similarity">
    <text evidence="1 15 16">Belongs to the ATPase B chain family.</text>
</comment>
<dbReference type="PATRIC" id="fig|1208922.3.peg.54"/>
<dbReference type="GO" id="GO:0046961">
    <property type="term" value="F:proton-transporting ATPase activity, rotational mechanism"/>
    <property type="evidence" value="ECO:0007669"/>
    <property type="project" value="TreeGrafter"/>
</dbReference>
<dbReference type="KEGG" id="kbt:BCUE_0268"/>
<keyword evidence="9 15" id="KW-0472">Membrane</keyword>
<dbReference type="Gene3D" id="1.20.5.620">
    <property type="entry name" value="F1F0 ATP synthase subunit B, membrane domain"/>
    <property type="match status" value="1"/>
</dbReference>
<sequence>MNLNATIFFQMVVFFILGLATMVFVWPNLIKVIDERRKKISDGLSAAEKSIAELSIVNDRVKLIADNAKKEAHERISNAERQVSDIIDKAKSDAESERSKIIAQAQQDTEIIIRNARDLLREDVAILAIKGAEQILRREVDLNEHRDILDRLKSEL</sequence>
<evidence type="ECO:0000256" key="16">
    <source>
        <dbReference type="RuleBase" id="RU003848"/>
    </source>
</evidence>
<organism evidence="17 18">
    <name type="scientific">Candidatus Kinetoplastidibacterium blastocrithidiae TCC012E</name>
    <dbReference type="NCBI Taxonomy" id="1208922"/>
    <lineage>
        <taxon>Bacteria</taxon>
        <taxon>Pseudomonadati</taxon>
        <taxon>Pseudomonadota</taxon>
        <taxon>Betaproteobacteria</taxon>
        <taxon>Candidatus Kinetoplastidibacterium</taxon>
    </lineage>
</organism>
<keyword evidence="2 15" id="KW-0813">Transport</keyword>
<evidence type="ECO:0000256" key="6">
    <source>
        <dbReference type="ARBA" id="ARBA00022781"/>
    </source>
</evidence>
<dbReference type="EMBL" id="CP003807">
    <property type="protein sequence ID" value="AGF49502.1"/>
    <property type="molecule type" value="Genomic_DNA"/>
</dbReference>
<evidence type="ECO:0000256" key="1">
    <source>
        <dbReference type="ARBA" id="ARBA00005513"/>
    </source>
</evidence>
<dbReference type="PANTHER" id="PTHR33445:SF1">
    <property type="entry name" value="ATP SYNTHASE SUBUNIT B"/>
    <property type="match status" value="1"/>
</dbReference>
<keyword evidence="10 15" id="KW-0066">ATP synthesis</keyword>
<evidence type="ECO:0000256" key="15">
    <source>
        <dbReference type="HAMAP-Rule" id="MF_01398"/>
    </source>
</evidence>
<dbReference type="SUPFAM" id="SSF81573">
    <property type="entry name" value="F1F0 ATP synthase subunit B, membrane domain"/>
    <property type="match status" value="1"/>
</dbReference>
<evidence type="ECO:0000256" key="7">
    <source>
        <dbReference type="ARBA" id="ARBA00022989"/>
    </source>
</evidence>
<proteinExistence type="inferred from homology"/>
<comment type="subunit">
    <text evidence="15">F-type ATPases have 2 components, F(1) - the catalytic core - and F(0) - the membrane proton channel. F(1) has five subunits: alpha(3), beta(3), gamma(1), delta(1), epsilon(1). F(0) has three main subunits: a(1), b(2) and c(10-14). The alpha and beta chains form an alternating ring which encloses part of the gamma chain. F(1) is attached to F(0) by a central stalk formed by the gamma and epsilon chains, while a peripheral stalk is formed by the delta and b chains.</text>
</comment>
<dbReference type="InterPro" id="IPR028987">
    <property type="entry name" value="ATP_synth_B-like_membr_sf"/>
</dbReference>
<keyword evidence="7 15" id="KW-1133">Transmembrane helix</keyword>
<comment type="subcellular location">
    <subcellularLocation>
        <location evidence="15">Cell membrane</location>
        <topology evidence="15">Single-pass membrane protein</topology>
    </subcellularLocation>
    <subcellularLocation>
        <location evidence="14">Endomembrane system</location>
        <topology evidence="14">Single-pass membrane protein</topology>
    </subcellularLocation>
</comment>
<keyword evidence="18" id="KW-1185">Reference proteome</keyword>
<dbReference type="InterPro" id="IPR050059">
    <property type="entry name" value="ATP_synthase_B_chain"/>
</dbReference>
<dbReference type="GO" id="GO:0012505">
    <property type="term" value="C:endomembrane system"/>
    <property type="evidence" value="ECO:0007669"/>
    <property type="project" value="UniProtKB-SubCell"/>
</dbReference>
<keyword evidence="8 15" id="KW-0406">Ion transport</keyword>
<dbReference type="GO" id="GO:0016787">
    <property type="term" value="F:hydrolase activity"/>
    <property type="evidence" value="ECO:0007669"/>
    <property type="project" value="UniProtKB-KW"/>
</dbReference>
<evidence type="ECO:0000256" key="5">
    <source>
        <dbReference type="ARBA" id="ARBA00022692"/>
    </source>
</evidence>
<evidence type="ECO:0000256" key="4">
    <source>
        <dbReference type="ARBA" id="ARBA00022547"/>
    </source>
</evidence>